<reference evidence="2 3" key="1">
    <citation type="submission" date="2024-09" db="EMBL/GenBank/DDBJ databases">
        <authorList>
            <person name="Sun Q."/>
            <person name="Mori K."/>
        </authorList>
    </citation>
    <scope>NUCLEOTIDE SEQUENCE [LARGE SCALE GENOMIC DNA]</scope>
    <source>
        <strain evidence="2 3">TBRC 0563</strain>
    </source>
</reference>
<dbReference type="Gene3D" id="3.40.50.10540">
    <property type="entry name" value="Crotonobetainyl-coa:carnitine coa-transferase, domain 1"/>
    <property type="match status" value="1"/>
</dbReference>
<dbReference type="SUPFAM" id="SSF89796">
    <property type="entry name" value="CoA-transferase family III (CaiB/BaiF)"/>
    <property type="match status" value="1"/>
</dbReference>
<name>A0ABV5YPF5_9ACTN</name>
<evidence type="ECO:0000313" key="3">
    <source>
        <dbReference type="Proteomes" id="UP001589627"/>
    </source>
</evidence>
<dbReference type="InterPro" id="IPR003673">
    <property type="entry name" value="CoA-Trfase_fam_III"/>
</dbReference>
<protein>
    <submittedName>
        <fullName evidence="2">CaiB/BaiF CoA transferase family protein</fullName>
    </submittedName>
</protein>
<sequence length="397" mass="42578">MPDQDGPLSGIRVLDLSRFIAGPLCCQMLGDMGADVIKVERPGGEDGRKHRPFYQGHSLYTIAYNRNKRAITLNTRHPEAAHLLGRLIEGSDVVVENFRPGTMAKMGWPYERIRERSPRTVLVSLSGFGQRGPNRDRALFDAIAQAASGLMSVTGRPEDDPTMTGTFVADYVSAFHGVIGTLLALHARTRTGHGQHVDIAALDALMTCLSTQVVNHANLGLPAERSGSRDQITVPANAYPAADGHVYLHGGTDALFPRLCAAMDRPELAGDERFRDQRARWKNVAAADAIVRGWTLTHTCAELGERLGAAGVPYSKVCTVAEAVESEQVAARDMLVEVTHAEAGPLRLPGIPIKLSDTPGSVRLPPPPVGADNDGVYAGLLGLPAEELARLRADGAI</sequence>
<organism evidence="2 3">
    <name type="scientific">Actinoallomurus acaciae</name>
    <dbReference type="NCBI Taxonomy" id="502577"/>
    <lineage>
        <taxon>Bacteria</taxon>
        <taxon>Bacillati</taxon>
        <taxon>Actinomycetota</taxon>
        <taxon>Actinomycetes</taxon>
        <taxon>Streptosporangiales</taxon>
        <taxon>Thermomonosporaceae</taxon>
        <taxon>Actinoallomurus</taxon>
    </lineage>
</organism>
<dbReference type="GO" id="GO:0016740">
    <property type="term" value="F:transferase activity"/>
    <property type="evidence" value="ECO:0007669"/>
    <property type="project" value="UniProtKB-KW"/>
</dbReference>
<accession>A0ABV5YPF5</accession>
<dbReference type="Proteomes" id="UP001589627">
    <property type="component" value="Unassembled WGS sequence"/>
</dbReference>
<evidence type="ECO:0000313" key="2">
    <source>
        <dbReference type="EMBL" id="MFB9836939.1"/>
    </source>
</evidence>
<dbReference type="EMBL" id="JBHLZP010000326">
    <property type="protein sequence ID" value="MFB9836939.1"/>
    <property type="molecule type" value="Genomic_DNA"/>
</dbReference>
<dbReference type="InterPro" id="IPR050483">
    <property type="entry name" value="CoA-transferase_III_domain"/>
</dbReference>
<dbReference type="RefSeq" id="WP_378209729.1">
    <property type="nucleotide sequence ID" value="NZ_JBHLZP010000326.1"/>
</dbReference>
<comment type="caution">
    <text evidence="2">The sequence shown here is derived from an EMBL/GenBank/DDBJ whole genome shotgun (WGS) entry which is preliminary data.</text>
</comment>
<dbReference type="PANTHER" id="PTHR48207:SF3">
    <property type="entry name" value="SUCCINATE--HYDROXYMETHYLGLUTARATE COA-TRANSFERASE"/>
    <property type="match status" value="1"/>
</dbReference>
<dbReference type="InterPro" id="IPR023606">
    <property type="entry name" value="CoA-Trfase_III_dom_1_sf"/>
</dbReference>
<gene>
    <name evidence="2" type="ORF">ACFFNX_32680</name>
</gene>
<proteinExistence type="predicted"/>
<keyword evidence="1 2" id="KW-0808">Transferase</keyword>
<dbReference type="Pfam" id="PF02515">
    <property type="entry name" value="CoA_transf_3"/>
    <property type="match status" value="1"/>
</dbReference>
<dbReference type="PANTHER" id="PTHR48207">
    <property type="entry name" value="SUCCINATE--HYDROXYMETHYLGLUTARATE COA-TRANSFERASE"/>
    <property type="match status" value="1"/>
</dbReference>
<evidence type="ECO:0000256" key="1">
    <source>
        <dbReference type="ARBA" id="ARBA00022679"/>
    </source>
</evidence>
<dbReference type="InterPro" id="IPR044855">
    <property type="entry name" value="CoA-Trfase_III_dom3_sf"/>
</dbReference>
<keyword evidence="3" id="KW-1185">Reference proteome</keyword>
<dbReference type="Gene3D" id="3.30.1540.10">
    <property type="entry name" value="formyl-coa transferase, domain 3"/>
    <property type="match status" value="1"/>
</dbReference>